<reference evidence="13" key="1">
    <citation type="submission" date="2016-11" db="UniProtKB">
        <authorList>
            <consortium name="WormBaseParasite"/>
        </authorList>
    </citation>
    <scope>IDENTIFICATION</scope>
</reference>
<dbReference type="GO" id="GO:0005634">
    <property type="term" value="C:nucleus"/>
    <property type="evidence" value="ECO:0007669"/>
    <property type="project" value="UniProtKB-SubCell"/>
</dbReference>
<evidence type="ECO:0000256" key="7">
    <source>
        <dbReference type="PROSITE-ProRule" id="PRU00042"/>
    </source>
</evidence>
<evidence type="ECO:0000313" key="9">
    <source>
        <dbReference type="EMBL" id="CAD5221320.1"/>
    </source>
</evidence>
<dbReference type="Proteomes" id="UP000659654">
    <property type="component" value="Unassembled WGS sequence"/>
</dbReference>
<dbReference type="Gene3D" id="3.30.160.60">
    <property type="entry name" value="Classic Zinc Finger"/>
    <property type="match status" value="4"/>
</dbReference>
<dbReference type="Proteomes" id="UP000582659">
    <property type="component" value="Unassembled WGS sequence"/>
</dbReference>
<evidence type="ECO:0000256" key="4">
    <source>
        <dbReference type="ARBA" id="ARBA00022771"/>
    </source>
</evidence>
<dbReference type="InterPro" id="IPR056436">
    <property type="entry name" value="Znf-C2H2_ZIC1-5/GLI1-3-like"/>
</dbReference>
<dbReference type="Pfam" id="PF00096">
    <property type="entry name" value="zf-C2H2"/>
    <property type="match status" value="3"/>
</dbReference>
<dbReference type="InterPro" id="IPR036236">
    <property type="entry name" value="Znf_C2H2_sf"/>
</dbReference>
<accession>A0A1I7STM9</accession>
<evidence type="ECO:0000256" key="1">
    <source>
        <dbReference type="ARBA" id="ARBA00004123"/>
    </source>
</evidence>
<evidence type="ECO:0000256" key="5">
    <source>
        <dbReference type="ARBA" id="ARBA00022833"/>
    </source>
</evidence>
<dbReference type="PROSITE" id="PS00028">
    <property type="entry name" value="ZINC_FINGER_C2H2_1"/>
    <property type="match status" value="3"/>
</dbReference>
<dbReference type="SUPFAM" id="SSF57667">
    <property type="entry name" value="beta-beta-alpha zinc fingers"/>
    <property type="match status" value="3"/>
</dbReference>
<dbReference type="PANTHER" id="PTHR45718">
    <property type="entry name" value="TRANSCRIPTIONAL ACTIVATOR CUBITUS INTERRUPTUS"/>
    <property type="match status" value="1"/>
</dbReference>
<evidence type="ECO:0000259" key="8">
    <source>
        <dbReference type="PROSITE" id="PS50157"/>
    </source>
</evidence>
<evidence type="ECO:0000256" key="6">
    <source>
        <dbReference type="ARBA" id="ARBA00023242"/>
    </source>
</evidence>
<sequence>MTDEFPGTSTACTSDNSFLLESDLIDISHASTLKCSQKNLLLNISVTEVDRLSPNIEKVGDLSTKKRKRRIYEGPRRKRGRPRKYQDGKPRCVVRPIRREVGMDTVHPKACGWGACEHIAQSIRELKQHVDQVHLPRLITYKCEWSNCLRREPFKAMYMLSLHLRRHTGERPHVCTFPFCSRSYSRLENLRTHLRQHNGEKPYPCMMPGCEKTFSNASDRTKHQKRTHSAEKQYPCTVTDCGKKYTDPSSLRKHIIKNHGEAVYNLLKLIKVMPTAESGRVEESSEEPVASSQNP</sequence>
<keyword evidence="2" id="KW-0479">Metal-binding</keyword>
<keyword evidence="5" id="KW-0862">Zinc</keyword>
<feature type="domain" description="C2H2-type" evidence="8">
    <location>
        <begin position="173"/>
        <end position="202"/>
    </location>
</feature>
<feature type="domain" description="C2H2-type" evidence="8">
    <location>
        <begin position="203"/>
        <end position="233"/>
    </location>
</feature>
<organism evidence="11 13">
    <name type="scientific">Bursaphelenchus xylophilus</name>
    <name type="common">Pinewood nematode worm</name>
    <name type="synonym">Aphelenchoides xylophilus</name>
    <dbReference type="NCBI Taxonomy" id="6326"/>
    <lineage>
        <taxon>Eukaryota</taxon>
        <taxon>Metazoa</taxon>
        <taxon>Ecdysozoa</taxon>
        <taxon>Nematoda</taxon>
        <taxon>Chromadorea</taxon>
        <taxon>Rhabditida</taxon>
        <taxon>Tylenchina</taxon>
        <taxon>Tylenchomorpha</taxon>
        <taxon>Aphelenchoidea</taxon>
        <taxon>Aphelenchoididae</taxon>
        <taxon>Bursaphelenchus</taxon>
    </lineage>
</organism>
<dbReference type="SMR" id="A0A1I7STM9"/>
<name>A0A1I7STM9_BURXY</name>
<dbReference type="GO" id="GO:0000978">
    <property type="term" value="F:RNA polymerase II cis-regulatory region sequence-specific DNA binding"/>
    <property type="evidence" value="ECO:0007669"/>
    <property type="project" value="TreeGrafter"/>
</dbReference>
<feature type="domain" description="C2H2-type" evidence="8">
    <location>
        <begin position="234"/>
        <end position="259"/>
    </location>
</feature>
<dbReference type="PANTHER" id="PTHR45718:SF4">
    <property type="entry name" value="TRANSCRIPTIONAL ACTIVATOR CUBITUS INTERRUPTUS"/>
    <property type="match status" value="1"/>
</dbReference>
<evidence type="ECO:0000313" key="12">
    <source>
        <dbReference type="Proteomes" id="UP000659654"/>
    </source>
</evidence>
<evidence type="ECO:0000256" key="2">
    <source>
        <dbReference type="ARBA" id="ARBA00022723"/>
    </source>
</evidence>
<dbReference type="GO" id="GO:0000981">
    <property type="term" value="F:DNA-binding transcription factor activity, RNA polymerase II-specific"/>
    <property type="evidence" value="ECO:0007669"/>
    <property type="project" value="TreeGrafter"/>
</dbReference>
<feature type="domain" description="C2H2-type" evidence="8">
    <location>
        <begin position="141"/>
        <end position="172"/>
    </location>
</feature>
<gene>
    <name evidence="9" type="ORF">BXYJ_LOCUS6619</name>
</gene>
<protein>
    <submittedName>
        <fullName evidence="9">(pine wood nematode) hypothetical protein</fullName>
    </submittedName>
</protein>
<dbReference type="Pfam" id="PF23561">
    <property type="entry name" value="zf-C2H2_15"/>
    <property type="match status" value="1"/>
</dbReference>
<dbReference type="Proteomes" id="UP000095284">
    <property type="component" value="Unplaced"/>
</dbReference>
<proteinExistence type="predicted"/>
<dbReference type="WBParaSite" id="BXY_1639900.1">
    <property type="protein sequence ID" value="BXY_1639900.1"/>
    <property type="gene ID" value="BXY_1639900"/>
</dbReference>
<keyword evidence="6" id="KW-0539">Nucleus</keyword>
<dbReference type="AlphaFoldDB" id="A0A1I7STM9"/>
<evidence type="ECO:0000313" key="11">
    <source>
        <dbReference type="Proteomes" id="UP000095284"/>
    </source>
</evidence>
<reference evidence="10" key="2">
    <citation type="submission" date="2020-08" db="EMBL/GenBank/DDBJ databases">
        <authorList>
            <person name="Kikuchi T."/>
        </authorList>
    </citation>
    <scope>NUCLEOTIDE SEQUENCE</scope>
    <source>
        <strain evidence="9">Ka4C1</strain>
    </source>
</reference>
<dbReference type="eggNOG" id="KOG1721">
    <property type="taxonomic scope" value="Eukaryota"/>
</dbReference>
<evidence type="ECO:0000313" key="13">
    <source>
        <dbReference type="WBParaSite" id="BXY_1639900.1"/>
    </source>
</evidence>
<dbReference type="InterPro" id="IPR043359">
    <property type="entry name" value="GLI-like"/>
</dbReference>
<keyword evidence="12" id="KW-1185">Reference proteome</keyword>
<keyword evidence="3" id="KW-0677">Repeat</keyword>
<dbReference type="OrthoDB" id="3214149at2759"/>
<comment type="subcellular location">
    <subcellularLocation>
        <location evidence="1">Nucleus</location>
    </subcellularLocation>
</comment>
<evidence type="ECO:0000313" key="10">
    <source>
        <dbReference type="EMBL" id="CAG9108200.1"/>
    </source>
</evidence>
<dbReference type="EMBL" id="CAJFCV020000003">
    <property type="protein sequence ID" value="CAG9108200.1"/>
    <property type="molecule type" value="Genomic_DNA"/>
</dbReference>
<keyword evidence="4 7" id="KW-0863">Zinc-finger</keyword>
<evidence type="ECO:0000256" key="3">
    <source>
        <dbReference type="ARBA" id="ARBA00022737"/>
    </source>
</evidence>
<dbReference type="EMBL" id="CAJFDI010000003">
    <property type="protein sequence ID" value="CAD5221320.1"/>
    <property type="molecule type" value="Genomic_DNA"/>
</dbReference>
<dbReference type="GO" id="GO:0008270">
    <property type="term" value="F:zinc ion binding"/>
    <property type="evidence" value="ECO:0007669"/>
    <property type="project" value="UniProtKB-KW"/>
</dbReference>
<dbReference type="SMART" id="SM00355">
    <property type="entry name" value="ZnF_C2H2"/>
    <property type="match status" value="5"/>
</dbReference>
<dbReference type="InterPro" id="IPR013087">
    <property type="entry name" value="Znf_C2H2_type"/>
</dbReference>
<dbReference type="PROSITE" id="PS50157">
    <property type="entry name" value="ZINC_FINGER_C2H2_2"/>
    <property type="match status" value="4"/>
</dbReference>